<evidence type="ECO:0000313" key="2">
    <source>
        <dbReference type="EMBL" id="AJA09597.1"/>
    </source>
</evidence>
<evidence type="ECO:0000313" key="3">
    <source>
        <dbReference type="Proteomes" id="UP000030907"/>
    </source>
</evidence>
<dbReference type="AlphaFoldDB" id="A0A0A7PNV1"/>
<dbReference type="Pfam" id="PF01796">
    <property type="entry name" value="OB_ChsH2_C"/>
    <property type="match status" value="1"/>
</dbReference>
<evidence type="ECO:0000259" key="1">
    <source>
        <dbReference type="Pfam" id="PF01796"/>
    </source>
</evidence>
<dbReference type="InterPro" id="IPR012340">
    <property type="entry name" value="NA-bd_OB-fold"/>
</dbReference>
<proteinExistence type="predicted"/>
<dbReference type="HOGENOM" id="CLU_144707_1_0_5"/>
<sequence length="137" mass="14997">MRDEVFVVDQAGKARIVAGKNRTNGQIVFPYPDGEGEGAYERIELPQSGTLWTFTIQRIPPKNPPYVGVTNPDDYEPYGVGYVSLGDEIMIEGRLVADPESLRIGMPMDCIAISLSKADGGEMMTYAFASSEQDNNS</sequence>
<reference evidence="2 3" key="1">
    <citation type="journal article" date="2015" name="Int. J. Syst. Evol. Microbiol.">
        <title>Description of Sphingopyxis fribergensis sp. nov. - a soil bacterium with the ability to degrade styrene and phenylacetic acid.</title>
        <authorList>
            <person name="Oelschlagel M."/>
            <person name="Ruckert C."/>
            <person name="Kalinowski J."/>
            <person name="Schmidt G."/>
            <person name="Schlomann M."/>
            <person name="Tischler D."/>
        </authorList>
    </citation>
    <scope>NUCLEOTIDE SEQUENCE [LARGE SCALE GENOMIC DNA]</scope>
    <source>
        <strain evidence="2 3">Kp5.2</strain>
    </source>
</reference>
<dbReference type="Proteomes" id="UP000030907">
    <property type="component" value="Chromosome"/>
</dbReference>
<dbReference type="KEGG" id="sphk:SKP52_13545"/>
<accession>A0A0A7PNV1</accession>
<dbReference type="SUPFAM" id="SSF50249">
    <property type="entry name" value="Nucleic acid-binding proteins"/>
    <property type="match status" value="1"/>
</dbReference>
<feature type="domain" description="ChsH2 C-terminal OB-fold" evidence="1">
    <location>
        <begin position="44"/>
        <end position="108"/>
    </location>
</feature>
<dbReference type="STRING" id="1515612.SKP52_13545"/>
<keyword evidence="3" id="KW-1185">Reference proteome</keyword>
<dbReference type="InterPro" id="IPR002878">
    <property type="entry name" value="ChsH2_C"/>
</dbReference>
<dbReference type="EMBL" id="CP009122">
    <property type="protein sequence ID" value="AJA09597.1"/>
    <property type="molecule type" value="Genomic_DNA"/>
</dbReference>
<gene>
    <name evidence="2" type="ORF">SKP52_13545</name>
</gene>
<protein>
    <recommendedName>
        <fullName evidence="1">ChsH2 C-terminal OB-fold domain-containing protein</fullName>
    </recommendedName>
</protein>
<dbReference type="RefSeq" id="WP_039575430.1">
    <property type="nucleotide sequence ID" value="NZ_CP009122.1"/>
</dbReference>
<name>A0A0A7PNV1_9SPHN</name>
<dbReference type="OrthoDB" id="4303499at2"/>
<organism evidence="2 3">
    <name type="scientific">Sphingopyxis fribergensis</name>
    <dbReference type="NCBI Taxonomy" id="1515612"/>
    <lineage>
        <taxon>Bacteria</taxon>
        <taxon>Pseudomonadati</taxon>
        <taxon>Pseudomonadota</taxon>
        <taxon>Alphaproteobacteria</taxon>
        <taxon>Sphingomonadales</taxon>
        <taxon>Sphingomonadaceae</taxon>
        <taxon>Sphingopyxis</taxon>
    </lineage>
</organism>